<evidence type="ECO:0000313" key="3">
    <source>
        <dbReference type="EMBL" id="KAA6470438.1"/>
    </source>
</evidence>
<dbReference type="Pfam" id="PF01381">
    <property type="entry name" value="HTH_3"/>
    <property type="match status" value="1"/>
</dbReference>
<evidence type="ECO:0000256" key="1">
    <source>
        <dbReference type="ARBA" id="ARBA00023125"/>
    </source>
</evidence>
<protein>
    <submittedName>
        <fullName evidence="3">XRE family transcriptional regulator</fullName>
    </submittedName>
</protein>
<comment type="caution">
    <text evidence="3">The sequence shown here is derived from an EMBL/GenBank/DDBJ whole genome shotgun (WGS) entry which is preliminary data.</text>
</comment>
<name>A0A9W7Q6U9_BACCE</name>
<organism evidence="3 4">
    <name type="scientific">Bacillus cereus</name>
    <dbReference type="NCBI Taxonomy" id="1396"/>
    <lineage>
        <taxon>Bacteria</taxon>
        <taxon>Bacillati</taxon>
        <taxon>Bacillota</taxon>
        <taxon>Bacilli</taxon>
        <taxon>Bacillales</taxon>
        <taxon>Bacillaceae</taxon>
        <taxon>Bacillus</taxon>
        <taxon>Bacillus cereus group</taxon>
    </lineage>
</organism>
<dbReference type="CDD" id="cd00093">
    <property type="entry name" value="HTH_XRE"/>
    <property type="match status" value="1"/>
</dbReference>
<dbReference type="PROSITE" id="PS50943">
    <property type="entry name" value="HTH_CROC1"/>
    <property type="match status" value="1"/>
</dbReference>
<proteinExistence type="predicted"/>
<dbReference type="InterPro" id="IPR010982">
    <property type="entry name" value="Lambda_DNA-bd_dom_sf"/>
</dbReference>
<sequence>MFNHERLKSLIDRKGISQQQLADAIGVSHVSVYNYVEGKKKPGIRTLQKIANHLKVTTDYLLGVSDSPHLTADQDLQLTKEAQEILQIINNLPEKQRKKALEQLEMFVNYEKTKRNNKEK</sequence>
<dbReference type="AlphaFoldDB" id="A0A9W7Q6U9"/>
<dbReference type="SMART" id="SM00530">
    <property type="entry name" value="HTH_XRE"/>
    <property type="match status" value="1"/>
</dbReference>
<dbReference type="EMBL" id="QSMZ01000005">
    <property type="protein sequence ID" value="KAA6470438.1"/>
    <property type="molecule type" value="Genomic_DNA"/>
</dbReference>
<accession>A0A9W7Q6U9</accession>
<feature type="domain" description="HTH cro/C1-type" evidence="2">
    <location>
        <begin position="7"/>
        <end position="61"/>
    </location>
</feature>
<dbReference type="PANTHER" id="PTHR46558">
    <property type="entry name" value="TRACRIPTIONAL REGULATORY PROTEIN-RELATED-RELATED"/>
    <property type="match status" value="1"/>
</dbReference>
<keyword evidence="1" id="KW-0238">DNA-binding</keyword>
<dbReference type="SUPFAM" id="SSF47413">
    <property type="entry name" value="lambda repressor-like DNA-binding domains"/>
    <property type="match status" value="1"/>
</dbReference>
<dbReference type="InterPro" id="IPR001387">
    <property type="entry name" value="Cro/C1-type_HTH"/>
</dbReference>
<evidence type="ECO:0000259" key="2">
    <source>
        <dbReference type="PROSITE" id="PS50943"/>
    </source>
</evidence>
<dbReference type="RefSeq" id="WP_150158025.1">
    <property type="nucleotide sequence ID" value="NZ_QSMZ01000005.1"/>
</dbReference>
<dbReference type="PANTHER" id="PTHR46558:SF11">
    <property type="entry name" value="HTH-TYPE TRANSCRIPTIONAL REGULATOR XRE"/>
    <property type="match status" value="1"/>
</dbReference>
<gene>
    <name evidence="3" type="ORF">DX932_07835</name>
</gene>
<reference evidence="3 4" key="1">
    <citation type="submission" date="2018-08" db="EMBL/GenBank/DDBJ databases">
        <title>Bacillus phenotypic plasticity.</title>
        <authorList>
            <person name="Hurtado E."/>
        </authorList>
    </citation>
    <scope>NUCLEOTIDE SEQUENCE [LARGE SCALE GENOMIC DNA]</scope>
    <source>
        <strain evidence="3 4">111b</strain>
    </source>
</reference>
<dbReference type="Proteomes" id="UP000323321">
    <property type="component" value="Unassembled WGS sequence"/>
</dbReference>
<dbReference type="GO" id="GO:0003677">
    <property type="term" value="F:DNA binding"/>
    <property type="evidence" value="ECO:0007669"/>
    <property type="project" value="UniProtKB-KW"/>
</dbReference>
<dbReference type="Gene3D" id="1.10.260.40">
    <property type="entry name" value="lambda repressor-like DNA-binding domains"/>
    <property type="match status" value="1"/>
</dbReference>
<evidence type="ECO:0000313" key="4">
    <source>
        <dbReference type="Proteomes" id="UP000323321"/>
    </source>
</evidence>